<dbReference type="InterPro" id="IPR012349">
    <property type="entry name" value="Split_barrel_FMN-bd"/>
</dbReference>
<sequence>MATYDTSSSADVVQQLTVDDCWELLRQQQLGRLVVSVSGRIDIFPINYLVDGQRILFRTAEGTKLVELTIDHRVVFEVDHVDDTSGWSVVVHGNARTLSSFAEMAAADALGLQSWVPTTKYNTVEIVPEELTGRYVRFGQEPER</sequence>
<dbReference type="EMBL" id="JAWLUM010000004">
    <property type="protein sequence ID" value="MDV7136598.1"/>
    <property type="molecule type" value="Genomic_DNA"/>
</dbReference>
<dbReference type="RefSeq" id="WP_317714582.1">
    <property type="nucleotide sequence ID" value="NZ_JAHVCV010000005.1"/>
</dbReference>
<comment type="caution">
    <text evidence="1">The sequence shown here is derived from an EMBL/GenBank/DDBJ whole genome shotgun (WGS) entry which is preliminary data.</text>
</comment>
<reference evidence="1 2" key="1">
    <citation type="submission" date="2023-10" db="EMBL/GenBank/DDBJ databases">
        <title>Development of a sustainable strategy for remediation of hydrocarbon-contaminated territories based on the waste exchange concept.</title>
        <authorList>
            <person name="Krivoruchko A."/>
        </authorList>
    </citation>
    <scope>NUCLEOTIDE SEQUENCE [LARGE SCALE GENOMIC DNA]</scope>
    <source>
        <strain evidence="1 2">IEGM 1236</strain>
    </source>
</reference>
<evidence type="ECO:0000313" key="2">
    <source>
        <dbReference type="Proteomes" id="UP001185792"/>
    </source>
</evidence>
<name>A0ABU4EZC1_WILMA</name>
<proteinExistence type="predicted"/>
<dbReference type="Gene3D" id="2.30.110.10">
    <property type="entry name" value="Electron Transport, Fmn-binding Protein, Chain A"/>
    <property type="match status" value="1"/>
</dbReference>
<dbReference type="SUPFAM" id="SSF50475">
    <property type="entry name" value="FMN-binding split barrel"/>
    <property type="match status" value="1"/>
</dbReference>
<evidence type="ECO:0000313" key="1">
    <source>
        <dbReference type="EMBL" id="MDV7136598.1"/>
    </source>
</evidence>
<dbReference type="Pfam" id="PF12900">
    <property type="entry name" value="Pyridox_ox_2"/>
    <property type="match status" value="1"/>
</dbReference>
<dbReference type="InterPro" id="IPR024747">
    <property type="entry name" value="Pyridox_Oxase-rel"/>
</dbReference>
<keyword evidence="2" id="KW-1185">Reference proteome</keyword>
<protein>
    <submittedName>
        <fullName evidence="1">Pyridoxamine 5'-phosphate oxidase family protein</fullName>
    </submittedName>
</protein>
<dbReference type="Proteomes" id="UP001185792">
    <property type="component" value="Unassembled WGS sequence"/>
</dbReference>
<accession>A0ABU4EZC1</accession>
<gene>
    <name evidence="1" type="ORF">R4198_23130</name>
</gene>
<organism evidence="1 2">
    <name type="scientific">Williamsia marianensis</name>
    <dbReference type="NCBI Taxonomy" id="85044"/>
    <lineage>
        <taxon>Bacteria</taxon>
        <taxon>Bacillati</taxon>
        <taxon>Actinomycetota</taxon>
        <taxon>Actinomycetes</taxon>
        <taxon>Mycobacteriales</taxon>
        <taxon>Nocardiaceae</taxon>
        <taxon>Williamsia</taxon>
    </lineage>
</organism>